<dbReference type="PROSITE" id="PS50931">
    <property type="entry name" value="HTH_LYSR"/>
    <property type="match status" value="1"/>
</dbReference>
<dbReference type="SUPFAM" id="SSF53850">
    <property type="entry name" value="Periplasmic binding protein-like II"/>
    <property type="match status" value="1"/>
</dbReference>
<comment type="similarity">
    <text evidence="1">Belongs to the LysR transcriptional regulatory family.</text>
</comment>
<protein>
    <submittedName>
        <fullName evidence="8">LysR substrate-binding domain-containing protein</fullName>
    </submittedName>
</protein>
<keyword evidence="5" id="KW-0804">Transcription</keyword>
<proteinExistence type="inferred from homology"/>
<evidence type="ECO:0000313" key="8">
    <source>
        <dbReference type="EMBL" id="MFC0409981.1"/>
    </source>
</evidence>
<dbReference type="Gene3D" id="3.40.190.10">
    <property type="entry name" value="Periplasmic binding protein-like II"/>
    <property type="match status" value="2"/>
</dbReference>
<dbReference type="InterPro" id="IPR036390">
    <property type="entry name" value="WH_DNA-bd_sf"/>
</dbReference>
<feature type="domain" description="HTH lysR-type" evidence="7">
    <location>
        <begin position="47"/>
        <end position="104"/>
    </location>
</feature>
<gene>
    <name evidence="8" type="ORF">ACFFGY_17140</name>
</gene>
<dbReference type="CDD" id="cd08411">
    <property type="entry name" value="PBP2_OxyR"/>
    <property type="match status" value="1"/>
</dbReference>
<dbReference type="EMBL" id="JBHLUN010000012">
    <property type="protein sequence ID" value="MFC0409981.1"/>
    <property type="molecule type" value="Genomic_DNA"/>
</dbReference>
<dbReference type="PANTHER" id="PTHR30346">
    <property type="entry name" value="TRANSCRIPTIONAL DUAL REGULATOR HCAR-RELATED"/>
    <property type="match status" value="1"/>
</dbReference>
<keyword evidence="4" id="KW-0010">Activator</keyword>
<evidence type="ECO:0000256" key="1">
    <source>
        <dbReference type="ARBA" id="ARBA00009437"/>
    </source>
</evidence>
<evidence type="ECO:0000259" key="7">
    <source>
        <dbReference type="PROSITE" id="PS50931"/>
    </source>
</evidence>
<sequence length="352" mass="37294">MARAAGRPGTGQEPPDEGATAGGAASGESGTRVPVPGGRPQHSLSGLSLRDLEYAVTVAELRHFGRAAERCGVSQPALSEQVRKLEALLGTPLFERGSRGVAPTPAGEALLAQARQVIREARGLLEMAGGRAGVLAGPLRLGVIATLGPYYVPGLLRDVRQRFPALHLRLQEARTVELLDALAAGTLDLALVALPAPAPGLVGEALFFEPFQLACPADDPLLARPLPRLEDLPEQRLLLLEEGHCLREQALSLCRRPAGSGAADGRFATSLEMLRHMIAAGEGYSLLPLLARREGGALDGLVAWRDLESPEVGRTVGLVWRATDPRGPLFRDLTAFLRDHNPEGTRPVQQAG</sequence>
<evidence type="ECO:0000256" key="4">
    <source>
        <dbReference type="ARBA" id="ARBA00023159"/>
    </source>
</evidence>
<dbReference type="SUPFAM" id="SSF46785">
    <property type="entry name" value="Winged helix' DNA-binding domain"/>
    <property type="match status" value="1"/>
</dbReference>
<dbReference type="InterPro" id="IPR000847">
    <property type="entry name" value="LysR_HTH_N"/>
</dbReference>
<dbReference type="Pfam" id="PF03466">
    <property type="entry name" value="LysR_substrate"/>
    <property type="match status" value="1"/>
</dbReference>
<dbReference type="InterPro" id="IPR005119">
    <property type="entry name" value="LysR_subst-bd"/>
</dbReference>
<keyword evidence="9" id="KW-1185">Reference proteome</keyword>
<evidence type="ECO:0000256" key="2">
    <source>
        <dbReference type="ARBA" id="ARBA00023015"/>
    </source>
</evidence>
<dbReference type="Proteomes" id="UP001589865">
    <property type="component" value="Unassembled WGS sequence"/>
</dbReference>
<accession>A0ABV6K084</accession>
<evidence type="ECO:0000256" key="3">
    <source>
        <dbReference type="ARBA" id="ARBA00023125"/>
    </source>
</evidence>
<feature type="region of interest" description="Disordered" evidence="6">
    <location>
        <begin position="1"/>
        <end position="44"/>
    </location>
</feature>
<name>A0ABV6K084_9PROT</name>
<dbReference type="Gene3D" id="1.10.10.10">
    <property type="entry name" value="Winged helix-like DNA-binding domain superfamily/Winged helix DNA-binding domain"/>
    <property type="match status" value="1"/>
</dbReference>
<dbReference type="InterPro" id="IPR036388">
    <property type="entry name" value="WH-like_DNA-bd_sf"/>
</dbReference>
<keyword evidence="2" id="KW-0805">Transcription regulation</keyword>
<reference evidence="8 9" key="1">
    <citation type="submission" date="2024-09" db="EMBL/GenBank/DDBJ databases">
        <authorList>
            <person name="Sun Q."/>
            <person name="Mori K."/>
        </authorList>
    </citation>
    <scope>NUCLEOTIDE SEQUENCE [LARGE SCALE GENOMIC DNA]</scope>
    <source>
        <strain evidence="8 9">TBRC 5777</strain>
    </source>
</reference>
<evidence type="ECO:0000256" key="6">
    <source>
        <dbReference type="SAM" id="MobiDB-lite"/>
    </source>
</evidence>
<dbReference type="Pfam" id="PF00126">
    <property type="entry name" value="HTH_1"/>
    <property type="match status" value="1"/>
</dbReference>
<dbReference type="PANTHER" id="PTHR30346:SF26">
    <property type="entry name" value="HYDROGEN PEROXIDE-INDUCIBLE GENES ACTIVATOR"/>
    <property type="match status" value="1"/>
</dbReference>
<dbReference type="PRINTS" id="PR00039">
    <property type="entry name" value="HTHLYSR"/>
</dbReference>
<comment type="caution">
    <text evidence="8">The sequence shown here is derived from an EMBL/GenBank/DDBJ whole genome shotgun (WGS) entry which is preliminary data.</text>
</comment>
<evidence type="ECO:0000313" key="9">
    <source>
        <dbReference type="Proteomes" id="UP001589865"/>
    </source>
</evidence>
<keyword evidence="3" id="KW-0238">DNA-binding</keyword>
<organism evidence="8 9">
    <name type="scientific">Roseomonas elaeocarpi</name>
    <dbReference type="NCBI Taxonomy" id="907779"/>
    <lineage>
        <taxon>Bacteria</taxon>
        <taxon>Pseudomonadati</taxon>
        <taxon>Pseudomonadota</taxon>
        <taxon>Alphaproteobacteria</taxon>
        <taxon>Acetobacterales</taxon>
        <taxon>Roseomonadaceae</taxon>
        <taxon>Roseomonas</taxon>
    </lineage>
</organism>
<dbReference type="RefSeq" id="WP_377045729.1">
    <property type="nucleotide sequence ID" value="NZ_JBHLUN010000012.1"/>
</dbReference>
<evidence type="ECO:0000256" key="5">
    <source>
        <dbReference type="ARBA" id="ARBA00023163"/>
    </source>
</evidence>